<feature type="transmembrane region" description="Helical" evidence="1">
    <location>
        <begin position="20"/>
        <end position="38"/>
    </location>
</feature>
<comment type="caution">
    <text evidence="2">The sequence shown here is derived from an EMBL/GenBank/DDBJ whole genome shotgun (WGS) entry which is preliminary data.</text>
</comment>
<organism evidence="2 3">
    <name type="scientific">Candidatus Nomurabacteria bacterium GW2011_GWB1_35_20</name>
    <dbReference type="NCBI Taxonomy" id="1618740"/>
    <lineage>
        <taxon>Bacteria</taxon>
        <taxon>Candidatus Nomuraibacteriota</taxon>
    </lineage>
</organism>
<proteinExistence type="predicted"/>
<accession>A0A0G0EXF2</accession>
<sequence>MLASSWGEDAPLPSGYANPSPVFISTFVVSLSLLNSELQQHRGTRPLVMATLAELPEAQNANALDPPTLSRAKILAVEKKTARTP</sequence>
<keyword evidence="1" id="KW-1133">Transmembrane helix</keyword>
<name>A0A0G0EXF2_9BACT</name>
<evidence type="ECO:0000313" key="3">
    <source>
        <dbReference type="Proteomes" id="UP000034923"/>
    </source>
</evidence>
<dbReference type="EMBL" id="LBQE01000018">
    <property type="protein sequence ID" value="KKP71817.1"/>
    <property type="molecule type" value="Genomic_DNA"/>
</dbReference>
<evidence type="ECO:0000313" key="2">
    <source>
        <dbReference type="EMBL" id="KKP71817.1"/>
    </source>
</evidence>
<evidence type="ECO:0000256" key="1">
    <source>
        <dbReference type="SAM" id="Phobius"/>
    </source>
</evidence>
<protein>
    <submittedName>
        <fullName evidence="2">Uncharacterized protein</fullName>
    </submittedName>
</protein>
<keyword evidence="1" id="KW-0812">Transmembrane</keyword>
<keyword evidence="1" id="KW-0472">Membrane</keyword>
<reference evidence="2 3" key="1">
    <citation type="journal article" date="2015" name="Nature">
        <title>rRNA introns, odd ribosomes, and small enigmatic genomes across a large radiation of phyla.</title>
        <authorList>
            <person name="Brown C.T."/>
            <person name="Hug L.A."/>
            <person name="Thomas B.C."/>
            <person name="Sharon I."/>
            <person name="Castelle C.J."/>
            <person name="Singh A."/>
            <person name="Wilkins M.J."/>
            <person name="Williams K.H."/>
            <person name="Banfield J.F."/>
        </authorList>
    </citation>
    <scope>NUCLEOTIDE SEQUENCE [LARGE SCALE GENOMIC DNA]</scope>
</reference>
<gene>
    <name evidence="2" type="ORF">UR70_C0018G0007</name>
</gene>
<dbReference type="AlphaFoldDB" id="A0A0G0EXF2"/>
<dbReference type="Proteomes" id="UP000034923">
    <property type="component" value="Unassembled WGS sequence"/>
</dbReference>